<evidence type="ECO:0000256" key="7">
    <source>
        <dbReference type="SAM" id="MobiDB-lite"/>
    </source>
</evidence>
<proteinExistence type="inferred from homology"/>
<dbReference type="Pfam" id="PF07904">
    <property type="entry name" value="Eaf7"/>
    <property type="match status" value="1"/>
</dbReference>
<evidence type="ECO:0000256" key="4">
    <source>
        <dbReference type="ARBA" id="ARBA00023015"/>
    </source>
</evidence>
<dbReference type="GO" id="GO:0005634">
    <property type="term" value="C:nucleus"/>
    <property type="evidence" value="ECO:0007669"/>
    <property type="project" value="UniProtKB-SubCell"/>
</dbReference>
<dbReference type="GO" id="GO:0035267">
    <property type="term" value="C:NuA4 histone acetyltransferase complex"/>
    <property type="evidence" value="ECO:0007669"/>
    <property type="project" value="TreeGrafter"/>
</dbReference>
<comment type="similarity">
    <text evidence="2">Belongs to the EAF7 family.</text>
</comment>
<dbReference type="AlphaFoldDB" id="A0A1X2GB52"/>
<dbReference type="OrthoDB" id="5595141at2759"/>
<reference evidence="8 9" key="1">
    <citation type="submission" date="2016-07" db="EMBL/GenBank/DDBJ databases">
        <title>Pervasive Adenine N6-methylation of Active Genes in Fungi.</title>
        <authorList>
            <consortium name="DOE Joint Genome Institute"/>
            <person name="Mondo S.J."/>
            <person name="Dannebaum R.O."/>
            <person name="Kuo R.C."/>
            <person name="Labutti K."/>
            <person name="Haridas S."/>
            <person name="Kuo A."/>
            <person name="Salamov A."/>
            <person name="Ahrendt S.R."/>
            <person name="Lipzen A."/>
            <person name="Sullivan W."/>
            <person name="Andreopoulos W.B."/>
            <person name="Clum A."/>
            <person name="Lindquist E."/>
            <person name="Daum C."/>
            <person name="Ramamoorthy G.K."/>
            <person name="Gryganskyi A."/>
            <person name="Culley D."/>
            <person name="Magnuson J.K."/>
            <person name="James T.Y."/>
            <person name="O'Malley M.A."/>
            <person name="Stajich J.E."/>
            <person name="Spatafora J.W."/>
            <person name="Visel A."/>
            <person name="Grigoriev I.V."/>
        </authorList>
    </citation>
    <scope>NUCLEOTIDE SEQUENCE [LARGE SCALE GENOMIC DNA]</scope>
    <source>
        <strain evidence="8 9">NRRL 3301</strain>
    </source>
</reference>
<evidence type="ECO:0000256" key="5">
    <source>
        <dbReference type="ARBA" id="ARBA00023163"/>
    </source>
</evidence>
<evidence type="ECO:0000256" key="2">
    <source>
        <dbReference type="ARBA" id="ARBA00007117"/>
    </source>
</evidence>
<dbReference type="STRING" id="101127.A0A1X2GB52"/>
<dbReference type="GO" id="GO:0006325">
    <property type="term" value="P:chromatin organization"/>
    <property type="evidence" value="ECO:0007669"/>
    <property type="project" value="UniProtKB-KW"/>
</dbReference>
<evidence type="ECO:0000256" key="1">
    <source>
        <dbReference type="ARBA" id="ARBA00004123"/>
    </source>
</evidence>
<protein>
    <submittedName>
        <fullName evidence="8">CT20-domain-containing protein</fullName>
    </submittedName>
</protein>
<feature type="region of interest" description="Disordered" evidence="7">
    <location>
        <begin position="1"/>
        <end position="24"/>
    </location>
</feature>
<comment type="subcellular location">
    <subcellularLocation>
        <location evidence="1">Nucleus</location>
    </subcellularLocation>
</comment>
<keyword evidence="3" id="KW-0156">Chromatin regulator</keyword>
<keyword evidence="4" id="KW-0805">Transcription regulation</keyword>
<keyword evidence="5" id="KW-0804">Transcription</keyword>
<feature type="compositionally biased region" description="Acidic residues" evidence="7">
    <location>
        <begin position="93"/>
        <end position="108"/>
    </location>
</feature>
<evidence type="ECO:0000256" key="6">
    <source>
        <dbReference type="ARBA" id="ARBA00023242"/>
    </source>
</evidence>
<dbReference type="InterPro" id="IPR012423">
    <property type="entry name" value="Eaf7/MRGBP"/>
</dbReference>
<evidence type="ECO:0000256" key="3">
    <source>
        <dbReference type="ARBA" id="ARBA00022853"/>
    </source>
</evidence>
<keyword evidence="9" id="KW-1185">Reference proteome</keyword>
<feature type="compositionally biased region" description="Polar residues" evidence="7">
    <location>
        <begin position="186"/>
        <end position="196"/>
    </location>
</feature>
<evidence type="ECO:0000313" key="9">
    <source>
        <dbReference type="Proteomes" id="UP000242146"/>
    </source>
</evidence>
<keyword evidence="6" id="KW-0539">Nucleus</keyword>
<dbReference type="EMBL" id="MCGT01000026">
    <property type="protein sequence ID" value="ORX49541.1"/>
    <property type="molecule type" value="Genomic_DNA"/>
</dbReference>
<dbReference type="Proteomes" id="UP000242146">
    <property type="component" value="Unassembled WGS sequence"/>
</dbReference>
<sequence>MTDHEDAWESSLPPAPAMTASADQDDGEWNAAKEIALFNAISTFKPVGVHKHFRILCIQRQFNEACNTNWSIQDIWDRLNQYYAMNELDELDAEGREDEEEEEDEVDEQREFSLPADDYDQMMESRQDTTRESTPTTDKPTRASKRTRVKRDREASPAVTESSVASTPEPEDGVTTRRKSARKSEANTPEPVSTRSNQRRSNRGSHSTPARGSRRQTKKK</sequence>
<dbReference type="PANTHER" id="PTHR13581:SF5">
    <property type="entry name" value="MRG_MORF4L-BINDING PROTEIN"/>
    <property type="match status" value="1"/>
</dbReference>
<feature type="region of interest" description="Disordered" evidence="7">
    <location>
        <begin position="93"/>
        <end position="220"/>
    </location>
</feature>
<dbReference type="GO" id="GO:0006357">
    <property type="term" value="P:regulation of transcription by RNA polymerase II"/>
    <property type="evidence" value="ECO:0007669"/>
    <property type="project" value="TreeGrafter"/>
</dbReference>
<organism evidence="8 9">
    <name type="scientific">Hesseltinella vesiculosa</name>
    <dbReference type="NCBI Taxonomy" id="101127"/>
    <lineage>
        <taxon>Eukaryota</taxon>
        <taxon>Fungi</taxon>
        <taxon>Fungi incertae sedis</taxon>
        <taxon>Mucoromycota</taxon>
        <taxon>Mucoromycotina</taxon>
        <taxon>Mucoromycetes</taxon>
        <taxon>Mucorales</taxon>
        <taxon>Cunninghamellaceae</taxon>
        <taxon>Hesseltinella</taxon>
    </lineage>
</organism>
<dbReference type="PANTHER" id="PTHR13581">
    <property type="entry name" value="MRG-BINDING PROTEIN"/>
    <property type="match status" value="1"/>
</dbReference>
<evidence type="ECO:0000313" key="8">
    <source>
        <dbReference type="EMBL" id="ORX49541.1"/>
    </source>
</evidence>
<gene>
    <name evidence="8" type="ORF">DM01DRAFT_1409509</name>
</gene>
<comment type="caution">
    <text evidence="8">The sequence shown here is derived from an EMBL/GenBank/DDBJ whole genome shotgun (WGS) entry which is preliminary data.</text>
</comment>
<accession>A0A1X2GB52</accession>
<name>A0A1X2GB52_9FUNG</name>